<organism evidence="4 5">
    <name type="scientific">Chara braunii</name>
    <name type="common">Braun's stonewort</name>
    <dbReference type="NCBI Taxonomy" id="69332"/>
    <lineage>
        <taxon>Eukaryota</taxon>
        <taxon>Viridiplantae</taxon>
        <taxon>Streptophyta</taxon>
        <taxon>Charophyceae</taxon>
        <taxon>Charales</taxon>
        <taxon>Characeae</taxon>
        <taxon>Chara</taxon>
    </lineage>
</organism>
<reference evidence="4 5" key="1">
    <citation type="journal article" date="2018" name="Cell">
        <title>The Chara Genome: Secondary Complexity and Implications for Plant Terrestrialization.</title>
        <authorList>
            <person name="Nishiyama T."/>
            <person name="Sakayama H."/>
            <person name="Vries J.D."/>
            <person name="Buschmann H."/>
            <person name="Saint-Marcoux D."/>
            <person name="Ullrich K.K."/>
            <person name="Haas F.B."/>
            <person name="Vanderstraeten L."/>
            <person name="Becker D."/>
            <person name="Lang D."/>
            <person name="Vosolsobe S."/>
            <person name="Rombauts S."/>
            <person name="Wilhelmsson P.K.I."/>
            <person name="Janitza P."/>
            <person name="Kern R."/>
            <person name="Heyl A."/>
            <person name="Rumpler F."/>
            <person name="Villalobos L.I.A.C."/>
            <person name="Clay J.M."/>
            <person name="Skokan R."/>
            <person name="Toyoda A."/>
            <person name="Suzuki Y."/>
            <person name="Kagoshima H."/>
            <person name="Schijlen E."/>
            <person name="Tajeshwar N."/>
            <person name="Catarino B."/>
            <person name="Hetherington A.J."/>
            <person name="Saltykova A."/>
            <person name="Bonnot C."/>
            <person name="Breuninger H."/>
            <person name="Symeonidi A."/>
            <person name="Radhakrishnan G.V."/>
            <person name="Van Nieuwerburgh F."/>
            <person name="Deforce D."/>
            <person name="Chang C."/>
            <person name="Karol K.G."/>
            <person name="Hedrich R."/>
            <person name="Ulvskov P."/>
            <person name="Glockner G."/>
            <person name="Delwiche C.F."/>
            <person name="Petrasek J."/>
            <person name="Van de Peer Y."/>
            <person name="Friml J."/>
            <person name="Beilby M."/>
            <person name="Dolan L."/>
            <person name="Kohara Y."/>
            <person name="Sugano S."/>
            <person name="Fujiyama A."/>
            <person name="Delaux P.-M."/>
            <person name="Quint M."/>
            <person name="TheiBen G."/>
            <person name="Hagemann M."/>
            <person name="Harholt J."/>
            <person name="Dunand C."/>
            <person name="Zachgo S."/>
            <person name="Langdale J."/>
            <person name="Maumus F."/>
            <person name="Straeten D.V.D."/>
            <person name="Gould S.B."/>
            <person name="Rensing S.A."/>
        </authorList>
    </citation>
    <scope>NUCLEOTIDE SEQUENCE [LARGE SCALE GENOMIC DNA]</scope>
    <source>
        <strain evidence="4 5">S276</strain>
    </source>
</reference>
<dbReference type="InterPro" id="IPR036875">
    <property type="entry name" value="Znf_CCHC_sf"/>
</dbReference>
<evidence type="ECO:0000256" key="1">
    <source>
        <dbReference type="PROSITE-ProRule" id="PRU00047"/>
    </source>
</evidence>
<dbReference type="Proteomes" id="UP000265515">
    <property type="component" value="Unassembled WGS sequence"/>
</dbReference>
<sequence length="417" mass="46052">MPAILSCYKCGQPGHISRFCPLSDRRLNGSQLSNAIVPAQPSLTARVVTNVGTVVPYFSGQYNGGGGGNGLVRRVSTLEEIVGKINSKHEADEAREQREREQDERRKREKDDEERRSTVVIEIDQVARLRAQVEQLKRGNDGASTSATGGRVAKESKEVARLRSEHAEDRAARGKRWATLEEVICALQKQCEAPEANVEVWRNEALRPGNKRGSIAIRQTPGSAARVRPRVTPGASPCPVGRVDQQVKAMVERHQREVDLLNEMGLREVNARKESEDEIERLKEAMAKLETSGRARGTNLRNKLDDAAGPSACKDTGETVLAGLVNRREIFVREERKQLRNLRKEEVISICKKEGIECTKLDPTKEAIIQGRADRAFESKNGTDVGKGIGKVDYVVDIPDDGEDNLHKGDGHDSATS</sequence>
<feature type="region of interest" description="Disordered" evidence="2">
    <location>
        <begin position="137"/>
        <end position="167"/>
    </location>
</feature>
<name>A0A388K9Q5_CHABU</name>
<keyword evidence="1" id="KW-0863">Zinc-finger</keyword>
<feature type="region of interest" description="Disordered" evidence="2">
    <location>
        <begin position="220"/>
        <end position="241"/>
    </location>
</feature>
<dbReference type="PROSITE" id="PS50158">
    <property type="entry name" value="ZF_CCHC"/>
    <property type="match status" value="1"/>
</dbReference>
<dbReference type="SUPFAM" id="SSF57756">
    <property type="entry name" value="Retrovirus zinc finger-like domains"/>
    <property type="match status" value="1"/>
</dbReference>
<protein>
    <recommendedName>
        <fullName evidence="3">CCHC-type domain-containing protein</fullName>
    </recommendedName>
</protein>
<dbReference type="Gramene" id="GBG66788">
    <property type="protein sequence ID" value="GBG66788"/>
    <property type="gene ID" value="CBR_g68774"/>
</dbReference>
<dbReference type="Gene3D" id="4.10.60.10">
    <property type="entry name" value="Zinc finger, CCHC-type"/>
    <property type="match status" value="1"/>
</dbReference>
<comment type="caution">
    <text evidence="4">The sequence shown here is derived from an EMBL/GenBank/DDBJ whole genome shotgun (WGS) entry which is preliminary data.</text>
</comment>
<dbReference type="InterPro" id="IPR001878">
    <property type="entry name" value="Znf_CCHC"/>
</dbReference>
<feature type="compositionally biased region" description="Basic and acidic residues" evidence="2">
    <location>
        <begin position="152"/>
        <end position="167"/>
    </location>
</feature>
<dbReference type="Pfam" id="PF00098">
    <property type="entry name" value="zf-CCHC"/>
    <property type="match status" value="1"/>
</dbReference>
<evidence type="ECO:0000256" key="2">
    <source>
        <dbReference type="SAM" id="MobiDB-lite"/>
    </source>
</evidence>
<feature type="compositionally biased region" description="Basic and acidic residues" evidence="2">
    <location>
        <begin position="87"/>
        <end position="116"/>
    </location>
</feature>
<dbReference type="EMBL" id="BFEA01000078">
    <property type="protein sequence ID" value="GBG66788.1"/>
    <property type="molecule type" value="Genomic_DNA"/>
</dbReference>
<keyword evidence="1" id="KW-0479">Metal-binding</keyword>
<proteinExistence type="predicted"/>
<gene>
    <name evidence="4" type="ORF">CBR_g68774</name>
</gene>
<evidence type="ECO:0000313" key="5">
    <source>
        <dbReference type="Proteomes" id="UP000265515"/>
    </source>
</evidence>
<accession>A0A388K9Q5</accession>
<dbReference type="SMART" id="SM00343">
    <property type="entry name" value="ZnF_C2HC"/>
    <property type="match status" value="1"/>
</dbReference>
<dbReference type="GO" id="GO:0008270">
    <property type="term" value="F:zinc ion binding"/>
    <property type="evidence" value="ECO:0007669"/>
    <property type="project" value="UniProtKB-KW"/>
</dbReference>
<keyword evidence="1" id="KW-0862">Zinc</keyword>
<feature type="domain" description="CCHC-type" evidence="3">
    <location>
        <begin position="7"/>
        <end position="21"/>
    </location>
</feature>
<evidence type="ECO:0000259" key="3">
    <source>
        <dbReference type="PROSITE" id="PS50158"/>
    </source>
</evidence>
<feature type="region of interest" description="Disordered" evidence="2">
    <location>
        <begin position="86"/>
        <end position="116"/>
    </location>
</feature>
<dbReference type="AlphaFoldDB" id="A0A388K9Q5"/>
<dbReference type="GO" id="GO:0003676">
    <property type="term" value="F:nucleic acid binding"/>
    <property type="evidence" value="ECO:0007669"/>
    <property type="project" value="InterPro"/>
</dbReference>
<keyword evidence="5" id="KW-1185">Reference proteome</keyword>
<evidence type="ECO:0000313" key="4">
    <source>
        <dbReference type="EMBL" id="GBG66788.1"/>
    </source>
</evidence>